<dbReference type="Gene3D" id="3.40.50.1220">
    <property type="entry name" value="TPP-binding domain"/>
    <property type="match status" value="1"/>
</dbReference>
<dbReference type="InterPro" id="IPR026590">
    <property type="entry name" value="Ssirtuin_cat_dom"/>
</dbReference>
<evidence type="ECO:0000256" key="3">
    <source>
        <dbReference type="SAM" id="MobiDB-lite"/>
    </source>
</evidence>
<feature type="domain" description="Deacetylase sirtuin-type" evidence="4">
    <location>
        <begin position="1"/>
        <end position="152"/>
    </location>
</feature>
<protein>
    <recommendedName>
        <fullName evidence="4">Deacetylase sirtuin-type domain-containing protein</fullName>
    </recommendedName>
</protein>
<dbReference type="PANTHER" id="PTHR11085">
    <property type="entry name" value="NAD-DEPENDENT PROTEIN DEACYLASE SIRTUIN-5, MITOCHONDRIAL-RELATED"/>
    <property type="match status" value="1"/>
</dbReference>
<dbReference type="PANTHER" id="PTHR11085:SF8">
    <property type="entry name" value="NAD-DEPENDENT HISTONE DEACETYLASE HST3"/>
    <property type="match status" value="1"/>
</dbReference>
<comment type="caution">
    <text evidence="2">Lacks conserved residue(s) required for the propagation of feature annotation.</text>
</comment>
<accession>A0AA39ZSB3</accession>
<feature type="non-terminal residue" evidence="5">
    <location>
        <position position="228"/>
    </location>
</feature>
<comment type="caution">
    <text evidence="5">The sequence shown here is derived from an EMBL/GenBank/DDBJ whole genome shotgun (WGS) entry which is preliminary data.</text>
</comment>
<keyword evidence="6" id="KW-1185">Reference proteome</keyword>
<dbReference type="AlphaFoldDB" id="A0AA39ZSB3"/>
<dbReference type="SUPFAM" id="SSF52467">
    <property type="entry name" value="DHS-like NAD/FAD-binding domain"/>
    <property type="match status" value="1"/>
</dbReference>
<keyword evidence="1" id="KW-0520">NAD</keyword>
<evidence type="ECO:0000256" key="2">
    <source>
        <dbReference type="PROSITE-ProRule" id="PRU00236"/>
    </source>
</evidence>
<dbReference type="InterPro" id="IPR050134">
    <property type="entry name" value="NAD-dep_sirtuin_deacylases"/>
</dbReference>
<sequence>REMETPSGLEPPCPSCTKISNDRKAGGKRATAIGKLKPDIVLYDEQDPRAESISAVVRHDQSRRPDVFLIMGTSLATHGVQLLIRDFAKVIHRRRAGKVVFVNLTEPAKSWDDVIDYWVEWDYDAWVEDLMERQPAVDPSAAIFRVPLHLPLPQNAHDPPYGGAGTSRDDAILISSDDESDDDLDEGRSDTSFESLNGLLLDARNEVKFSRVTGTGICLDLAFLGRPT</sequence>
<dbReference type="InterPro" id="IPR029035">
    <property type="entry name" value="DHS-like_NAD/FAD-binding_dom"/>
</dbReference>
<dbReference type="GO" id="GO:0005634">
    <property type="term" value="C:nucleus"/>
    <property type="evidence" value="ECO:0007669"/>
    <property type="project" value="TreeGrafter"/>
</dbReference>
<evidence type="ECO:0000259" key="4">
    <source>
        <dbReference type="PROSITE" id="PS50305"/>
    </source>
</evidence>
<organism evidence="5 6">
    <name type="scientific">Lasiosphaeris hirsuta</name>
    <dbReference type="NCBI Taxonomy" id="260670"/>
    <lineage>
        <taxon>Eukaryota</taxon>
        <taxon>Fungi</taxon>
        <taxon>Dikarya</taxon>
        <taxon>Ascomycota</taxon>
        <taxon>Pezizomycotina</taxon>
        <taxon>Sordariomycetes</taxon>
        <taxon>Sordariomycetidae</taxon>
        <taxon>Sordariales</taxon>
        <taxon>Lasiosphaeriaceae</taxon>
        <taxon>Lasiosphaeris</taxon>
    </lineage>
</organism>
<evidence type="ECO:0000313" key="6">
    <source>
        <dbReference type="Proteomes" id="UP001172102"/>
    </source>
</evidence>
<dbReference type="PROSITE" id="PS50305">
    <property type="entry name" value="SIRTUIN"/>
    <property type="match status" value="1"/>
</dbReference>
<feature type="region of interest" description="Disordered" evidence="3">
    <location>
        <begin position="1"/>
        <end position="28"/>
    </location>
</feature>
<name>A0AA39ZSB3_9PEZI</name>
<reference evidence="5" key="1">
    <citation type="submission" date="2023-06" db="EMBL/GenBank/DDBJ databases">
        <title>Genome-scale phylogeny and comparative genomics of the fungal order Sordariales.</title>
        <authorList>
            <consortium name="Lawrence Berkeley National Laboratory"/>
            <person name="Hensen N."/>
            <person name="Bonometti L."/>
            <person name="Westerberg I."/>
            <person name="Brannstrom I.O."/>
            <person name="Guillou S."/>
            <person name="Cros-Aarteil S."/>
            <person name="Calhoun S."/>
            <person name="Haridas S."/>
            <person name="Kuo A."/>
            <person name="Mondo S."/>
            <person name="Pangilinan J."/>
            <person name="Riley R."/>
            <person name="Labutti K."/>
            <person name="Andreopoulos B."/>
            <person name="Lipzen A."/>
            <person name="Chen C."/>
            <person name="Yanf M."/>
            <person name="Daum C."/>
            <person name="Ng V."/>
            <person name="Clum A."/>
            <person name="Steindorff A."/>
            <person name="Ohm R."/>
            <person name="Martin F."/>
            <person name="Silar P."/>
            <person name="Natvig D."/>
            <person name="Lalanne C."/>
            <person name="Gautier V."/>
            <person name="Ament-Velasquez S.L."/>
            <person name="Kruys A."/>
            <person name="Hutchinson M.I."/>
            <person name="Powell A.J."/>
            <person name="Barry K."/>
            <person name="Miller A.N."/>
            <person name="Grigoriev I.V."/>
            <person name="Debuchy R."/>
            <person name="Gladieux P."/>
            <person name="Thoren M.H."/>
            <person name="Johannesson H."/>
        </authorList>
    </citation>
    <scope>NUCLEOTIDE SEQUENCE</scope>
    <source>
        <strain evidence="5">SMH4607-1</strain>
    </source>
</reference>
<dbReference type="GO" id="GO:0017136">
    <property type="term" value="F:histone deacetylase activity, NAD-dependent"/>
    <property type="evidence" value="ECO:0007669"/>
    <property type="project" value="TreeGrafter"/>
</dbReference>
<dbReference type="GO" id="GO:0070403">
    <property type="term" value="F:NAD+ binding"/>
    <property type="evidence" value="ECO:0007669"/>
    <property type="project" value="TreeGrafter"/>
</dbReference>
<evidence type="ECO:0000256" key="1">
    <source>
        <dbReference type="ARBA" id="ARBA00023027"/>
    </source>
</evidence>
<proteinExistence type="predicted"/>
<evidence type="ECO:0000313" key="5">
    <source>
        <dbReference type="EMBL" id="KAK0702718.1"/>
    </source>
</evidence>
<dbReference type="Proteomes" id="UP001172102">
    <property type="component" value="Unassembled WGS sequence"/>
</dbReference>
<gene>
    <name evidence="5" type="ORF">B0H67DRAFT_452976</name>
</gene>
<dbReference type="EMBL" id="JAUKUA010000008">
    <property type="protein sequence ID" value="KAK0702718.1"/>
    <property type="molecule type" value="Genomic_DNA"/>
</dbReference>
<feature type="non-terminal residue" evidence="5">
    <location>
        <position position="1"/>
    </location>
</feature>